<sequence length="195" mass="20937">MYRSWAPNVPSIYWTPERLNASASPEDLSTRARLHKQRPRWYPPPVSNRPRPRRVSNSSSTPTPTAAILLDTRPTPEPTGDPSQSTTVHITNTSDFSLILPKEGGGLISDAEADGVSFCTPGSAAPDCINNFPEGFVTAAAYEASDDGAYVQITGCLDPSKFHVDPSDAGGQFDVRYPNGAQCTFGGYGASFIEL</sequence>
<feature type="compositionally biased region" description="Low complexity" evidence="1">
    <location>
        <begin position="55"/>
        <end position="64"/>
    </location>
</feature>
<feature type="region of interest" description="Disordered" evidence="1">
    <location>
        <begin position="17"/>
        <end position="87"/>
    </location>
</feature>
<evidence type="ECO:0000313" key="2">
    <source>
        <dbReference type="EMBL" id="KAG5641521.1"/>
    </source>
</evidence>
<dbReference type="Proteomes" id="UP000775547">
    <property type="component" value="Unassembled WGS sequence"/>
</dbReference>
<dbReference type="OrthoDB" id="3044029at2759"/>
<proteinExistence type="predicted"/>
<reference evidence="2" key="1">
    <citation type="submission" date="2020-07" db="EMBL/GenBank/DDBJ databases">
        <authorList>
            <person name="Nieuwenhuis M."/>
            <person name="Van De Peppel L.J.J."/>
        </authorList>
    </citation>
    <scope>NUCLEOTIDE SEQUENCE</scope>
    <source>
        <strain evidence="2">AP01</strain>
        <tissue evidence="2">Mycelium</tissue>
    </source>
</reference>
<gene>
    <name evidence="2" type="ORF">DXG03_004826</name>
</gene>
<accession>A0A9P7KB66</accession>
<keyword evidence="3" id="KW-1185">Reference proteome</keyword>
<organism evidence="2 3">
    <name type="scientific">Asterophora parasitica</name>
    <dbReference type="NCBI Taxonomy" id="117018"/>
    <lineage>
        <taxon>Eukaryota</taxon>
        <taxon>Fungi</taxon>
        <taxon>Dikarya</taxon>
        <taxon>Basidiomycota</taxon>
        <taxon>Agaricomycotina</taxon>
        <taxon>Agaricomycetes</taxon>
        <taxon>Agaricomycetidae</taxon>
        <taxon>Agaricales</taxon>
        <taxon>Tricholomatineae</taxon>
        <taxon>Lyophyllaceae</taxon>
        <taxon>Asterophora</taxon>
    </lineage>
</organism>
<name>A0A9P7KB66_9AGAR</name>
<reference evidence="2" key="2">
    <citation type="submission" date="2021-10" db="EMBL/GenBank/DDBJ databases">
        <title>Phylogenomics reveals ancestral predisposition of the termite-cultivated fungus Termitomyces towards a domesticated lifestyle.</title>
        <authorList>
            <person name="Auxier B."/>
            <person name="Grum-Grzhimaylo A."/>
            <person name="Cardenas M.E."/>
            <person name="Lodge J.D."/>
            <person name="Laessoe T."/>
            <person name="Pedersen O."/>
            <person name="Smith M.E."/>
            <person name="Kuyper T.W."/>
            <person name="Franco-Molano E.A."/>
            <person name="Baroni T.J."/>
            <person name="Aanen D.K."/>
        </authorList>
    </citation>
    <scope>NUCLEOTIDE SEQUENCE</scope>
    <source>
        <strain evidence="2">AP01</strain>
        <tissue evidence="2">Mycelium</tissue>
    </source>
</reference>
<dbReference type="AlphaFoldDB" id="A0A9P7KB66"/>
<evidence type="ECO:0000313" key="3">
    <source>
        <dbReference type="Proteomes" id="UP000775547"/>
    </source>
</evidence>
<comment type="caution">
    <text evidence="2">The sequence shown here is derived from an EMBL/GenBank/DDBJ whole genome shotgun (WGS) entry which is preliminary data.</text>
</comment>
<evidence type="ECO:0000256" key="1">
    <source>
        <dbReference type="SAM" id="MobiDB-lite"/>
    </source>
</evidence>
<protein>
    <submittedName>
        <fullName evidence="2">Uncharacterized protein</fullName>
    </submittedName>
</protein>
<dbReference type="EMBL" id="JABCKV010000296">
    <property type="protein sequence ID" value="KAG5641521.1"/>
    <property type="molecule type" value="Genomic_DNA"/>
</dbReference>